<keyword evidence="9" id="KW-0492">Microsome</keyword>
<comment type="subcellular location">
    <subcellularLocation>
        <location evidence="4">Endoplasmic reticulum membrane</location>
        <topology evidence="4">Peripheral membrane protein</topology>
    </subcellularLocation>
    <subcellularLocation>
        <location evidence="3">Microsome membrane</location>
        <topology evidence="3">Peripheral membrane protein</topology>
    </subcellularLocation>
</comment>
<dbReference type="Gene3D" id="1.10.630.10">
    <property type="entry name" value="Cytochrome P450"/>
    <property type="match status" value="1"/>
</dbReference>
<dbReference type="PRINTS" id="PR00385">
    <property type="entry name" value="P450"/>
</dbReference>
<evidence type="ECO:0000313" key="15">
    <source>
        <dbReference type="Proteomes" id="UP000515160"/>
    </source>
</evidence>
<evidence type="ECO:0000256" key="10">
    <source>
        <dbReference type="ARBA" id="ARBA00023002"/>
    </source>
</evidence>
<evidence type="ECO:0000256" key="4">
    <source>
        <dbReference type="ARBA" id="ARBA00004406"/>
    </source>
</evidence>
<dbReference type="GO" id="GO:0004497">
    <property type="term" value="F:monooxygenase activity"/>
    <property type="evidence" value="ECO:0007669"/>
    <property type="project" value="UniProtKB-KW"/>
</dbReference>
<keyword evidence="11 14" id="KW-0408">Iron</keyword>
<dbReference type="GO" id="GO:0016705">
    <property type="term" value="F:oxidoreductase activity, acting on paired donors, with incorporation or reduction of molecular oxygen"/>
    <property type="evidence" value="ECO:0007669"/>
    <property type="project" value="InterPro"/>
</dbReference>
<dbReference type="PANTHER" id="PTHR24291:SF189">
    <property type="entry name" value="CYTOCHROME P450 4C3-RELATED"/>
    <property type="match status" value="1"/>
</dbReference>
<dbReference type="InterPro" id="IPR050196">
    <property type="entry name" value="Cytochrome_P450_Monoox"/>
</dbReference>
<keyword evidence="7 14" id="KW-0479">Metal-binding</keyword>
<keyword evidence="12" id="KW-0503">Monooxygenase</keyword>
<gene>
    <name evidence="16" type="primary">LOC117574786</name>
</gene>
<evidence type="ECO:0000313" key="16">
    <source>
        <dbReference type="RefSeq" id="XP_034114633.1"/>
    </source>
</evidence>
<keyword evidence="15" id="KW-1185">Reference proteome</keyword>
<evidence type="ECO:0000256" key="1">
    <source>
        <dbReference type="ARBA" id="ARBA00001971"/>
    </source>
</evidence>
<dbReference type="AlphaFoldDB" id="A0A6P8XNK4"/>
<comment type="similarity">
    <text evidence="5">Belongs to the cytochrome P450 family.</text>
</comment>
<name>A0A6P8XNK4_DROAB</name>
<dbReference type="InterPro" id="IPR036396">
    <property type="entry name" value="Cyt_P450_sf"/>
</dbReference>
<evidence type="ECO:0000256" key="8">
    <source>
        <dbReference type="ARBA" id="ARBA00022824"/>
    </source>
</evidence>
<accession>A0A6P8XNK4</accession>
<dbReference type="RefSeq" id="XP_034114633.1">
    <property type="nucleotide sequence ID" value="XM_034258742.2"/>
</dbReference>
<reference evidence="16" key="1">
    <citation type="submission" date="2025-08" db="UniProtKB">
        <authorList>
            <consortium name="RefSeq"/>
        </authorList>
    </citation>
    <scope>IDENTIFICATION</scope>
    <source>
        <strain evidence="16">15112-1751.03</strain>
        <tissue evidence="16">Whole Adult</tissue>
    </source>
</reference>
<dbReference type="GO" id="GO:0005506">
    <property type="term" value="F:iron ion binding"/>
    <property type="evidence" value="ECO:0007669"/>
    <property type="project" value="InterPro"/>
</dbReference>
<feature type="binding site" description="axial binding residue" evidence="14">
    <location>
        <position position="437"/>
    </location>
    <ligand>
        <name>heme</name>
        <dbReference type="ChEBI" id="CHEBI:30413"/>
    </ligand>
    <ligandPart>
        <name>Fe</name>
        <dbReference type="ChEBI" id="CHEBI:18248"/>
    </ligandPart>
</feature>
<evidence type="ECO:0000256" key="5">
    <source>
        <dbReference type="ARBA" id="ARBA00010617"/>
    </source>
</evidence>
<keyword evidence="8" id="KW-0256">Endoplasmic reticulum</keyword>
<organism evidence="15 16">
    <name type="scientific">Drosophila albomicans</name>
    <name type="common">Fruit fly</name>
    <dbReference type="NCBI Taxonomy" id="7291"/>
    <lineage>
        <taxon>Eukaryota</taxon>
        <taxon>Metazoa</taxon>
        <taxon>Ecdysozoa</taxon>
        <taxon>Arthropoda</taxon>
        <taxon>Hexapoda</taxon>
        <taxon>Insecta</taxon>
        <taxon>Pterygota</taxon>
        <taxon>Neoptera</taxon>
        <taxon>Endopterygota</taxon>
        <taxon>Diptera</taxon>
        <taxon>Brachycera</taxon>
        <taxon>Muscomorpha</taxon>
        <taxon>Ephydroidea</taxon>
        <taxon>Drosophilidae</taxon>
        <taxon>Drosophila</taxon>
    </lineage>
</organism>
<dbReference type="GO" id="GO:0020037">
    <property type="term" value="F:heme binding"/>
    <property type="evidence" value="ECO:0007669"/>
    <property type="project" value="InterPro"/>
</dbReference>
<keyword evidence="13" id="KW-0472">Membrane</keyword>
<dbReference type="GeneID" id="117574786"/>
<evidence type="ECO:0000256" key="9">
    <source>
        <dbReference type="ARBA" id="ARBA00022848"/>
    </source>
</evidence>
<proteinExistence type="inferred from homology"/>
<evidence type="ECO:0000256" key="2">
    <source>
        <dbReference type="ARBA" id="ARBA00003690"/>
    </source>
</evidence>
<protein>
    <submittedName>
        <fullName evidence="16">Probable cytochrome P450 313a4</fullName>
    </submittedName>
</protein>
<sequence>MLTWQLWCTLLCVLWIYFLWSRRRFYRLIFQIPGPVGYPLVGMAHKLLHKEDVLRVFNHYLDKHGPFIFSWLGPIPFIIVKDPKIIQDIFNSPHCLNKGIIYMAIDDASGQGLFSKPEPLWSVHRKLLNPAFGHKLLVSFGPIFNAESASLLKTLEPLVDCGEKNLIPLLQSFTLNIATQTTMGSEVKYSEYIRSNKLLEAYHSLLESMTDMCFSPWLLSKTIRQLLGREEQYAKIKSQISDFIRKIIESKLTKGSEAPPLPEDKNIFLNLATDLMNRGIFTTQDVQNESSTIVFGAFETTANTVAYTLILLAMFPEYQEKAFEEIRTLFPNTGDFEVTYGDTQNMTYMDLILNESMRVLTPVPIVARQTMQDVQLSNGIVLPKGVQIGIDIFHLHRDKNIWGENAETFDPEHFLPHHMQDKHPYSFIPFTKGIRNCIGWRYALLSSKITLAKLLRNYKFSTSFKFEDLDFVEDITLKLRKVPLLEVQKR</sequence>
<dbReference type="Pfam" id="PF00067">
    <property type="entry name" value="p450"/>
    <property type="match status" value="1"/>
</dbReference>
<dbReference type="InterPro" id="IPR002401">
    <property type="entry name" value="Cyt_P450_E_grp-I"/>
</dbReference>
<evidence type="ECO:0000256" key="13">
    <source>
        <dbReference type="ARBA" id="ARBA00023136"/>
    </source>
</evidence>
<evidence type="ECO:0000256" key="11">
    <source>
        <dbReference type="ARBA" id="ARBA00023004"/>
    </source>
</evidence>
<comment type="function">
    <text evidence="2">May be involved in the metabolism of insect hormones and in the breakdown of synthetic insecticides.</text>
</comment>
<dbReference type="SUPFAM" id="SSF48264">
    <property type="entry name" value="Cytochrome P450"/>
    <property type="match status" value="1"/>
</dbReference>
<dbReference type="PRINTS" id="PR00463">
    <property type="entry name" value="EP450I"/>
</dbReference>
<keyword evidence="10" id="KW-0560">Oxidoreductase</keyword>
<comment type="cofactor">
    <cofactor evidence="1 14">
        <name>heme</name>
        <dbReference type="ChEBI" id="CHEBI:30413"/>
    </cofactor>
</comment>
<dbReference type="CDD" id="cd11057">
    <property type="entry name" value="CYP313-like"/>
    <property type="match status" value="1"/>
</dbReference>
<evidence type="ECO:0000256" key="12">
    <source>
        <dbReference type="ARBA" id="ARBA00023033"/>
    </source>
</evidence>
<keyword evidence="6 14" id="KW-0349">Heme</keyword>
<evidence type="ECO:0000256" key="6">
    <source>
        <dbReference type="ARBA" id="ARBA00022617"/>
    </source>
</evidence>
<evidence type="ECO:0000256" key="14">
    <source>
        <dbReference type="PIRSR" id="PIRSR602401-1"/>
    </source>
</evidence>
<dbReference type="PANTHER" id="PTHR24291">
    <property type="entry name" value="CYTOCHROME P450 FAMILY 4"/>
    <property type="match status" value="1"/>
</dbReference>
<dbReference type="OrthoDB" id="1470350at2759"/>
<dbReference type="GO" id="GO:0005789">
    <property type="term" value="C:endoplasmic reticulum membrane"/>
    <property type="evidence" value="ECO:0007669"/>
    <property type="project" value="UniProtKB-SubCell"/>
</dbReference>
<evidence type="ECO:0000256" key="3">
    <source>
        <dbReference type="ARBA" id="ARBA00004174"/>
    </source>
</evidence>
<dbReference type="InterPro" id="IPR001128">
    <property type="entry name" value="Cyt_P450"/>
</dbReference>
<evidence type="ECO:0000256" key="7">
    <source>
        <dbReference type="ARBA" id="ARBA00022723"/>
    </source>
</evidence>
<dbReference type="Proteomes" id="UP000515160">
    <property type="component" value="Chromosome 2R"/>
</dbReference>